<evidence type="ECO:0000313" key="2">
    <source>
        <dbReference type="EMBL" id="AGA25989.1"/>
    </source>
</evidence>
<evidence type="ECO:0000313" key="3">
    <source>
        <dbReference type="Proteomes" id="UP000010798"/>
    </source>
</evidence>
<keyword evidence="3" id="KW-1185">Reference proteome</keyword>
<dbReference type="EMBL" id="CP003364">
    <property type="protein sequence ID" value="AGA25989.1"/>
    <property type="molecule type" value="Genomic_DNA"/>
</dbReference>
<protein>
    <submittedName>
        <fullName evidence="2">Uncharacterized protein</fullName>
    </submittedName>
</protein>
<reference evidence="2 3" key="1">
    <citation type="submission" date="2012-02" db="EMBL/GenBank/DDBJ databases">
        <title>Complete sequence of chromosome of Singulisphaera acidiphila DSM 18658.</title>
        <authorList>
            <consortium name="US DOE Joint Genome Institute (JGI-PGF)"/>
            <person name="Lucas S."/>
            <person name="Copeland A."/>
            <person name="Lapidus A."/>
            <person name="Glavina del Rio T."/>
            <person name="Dalin E."/>
            <person name="Tice H."/>
            <person name="Bruce D."/>
            <person name="Goodwin L."/>
            <person name="Pitluck S."/>
            <person name="Peters L."/>
            <person name="Ovchinnikova G."/>
            <person name="Chertkov O."/>
            <person name="Kyrpides N."/>
            <person name="Mavromatis K."/>
            <person name="Ivanova N."/>
            <person name="Brettin T."/>
            <person name="Detter J.C."/>
            <person name="Han C."/>
            <person name="Larimer F."/>
            <person name="Land M."/>
            <person name="Hauser L."/>
            <person name="Markowitz V."/>
            <person name="Cheng J.-F."/>
            <person name="Hugenholtz P."/>
            <person name="Woyke T."/>
            <person name="Wu D."/>
            <person name="Tindall B."/>
            <person name="Pomrenke H."/>
            <person name="Brambilla E."/>
            <person name="Klenk H.-P."/>
            <person name="Eisen J.A."/>
        </authorList>
    </citation>
    <scope>NUCLEOTIDE SEQUENCE [LARGE SCALE GENOMIC DNA]</scope>
    <source>
        <strain evidence="3">ATCC BAA-1392 / DSM 18658 / VKM B-2454 / MOB10</strain>
    </source>
</reference>
<dbReference type="HOGENOM" id="CLU_248133_0_0_0"/>
<name>L0D9C4_SINAD</name>
<feature type="compositionally biased region" description="Polar residues" evidence="1">
    <location>
        <begin position="1081"/>
        <end position="1096"/>
    </location>
</feature>
<sequence length="1512" mass="168431">MSNLLSRMISFASVGMVISSGLIGGGNAWAGPARYDPETRSIRFTYTYAALAEGRYGDAAIGAPQKPTSEQDAKVRTVVLRVSDALSKATAGRLKIASLDLVPDVKRADIVLSLTGKPASAGWAMAGAIEGRPGQIGLFYQALAEELQQDYVLTAAHEVCHYLFGVVDEYNFPHGCPSSNPGGPGCLMDNYLSQGNRHGWYGRFCSSIDHAPDPAQRQSCQEIVDKFFRDRNVTTNGTADEGASNASTSAATIATTAVDNRKSKIDNITRAAMGKLREEYQAKLKGKKGGTSLTSITSLRGQVEKFLKSQLSQNQVELSKDEHKELIEGVLKNTASMVKLAIPPRFDPLVELIGTFAKNRAKELRDASPKDNESTRKRKIVQGLYAFLSGLSGTANAPTITEKWTSEERQYLEHIAMQAATMSEEKRINEDLYQAALKHIQLDRETAGTVVDIAGELGVVGIESRLAALGEVDADLRLFIPGRTASTGFGRRRTIIIDPDPLDPSQDFVFCLSGIYRYTDLRDQYVDLFSKLVERAKIELLTTEIQKIRLEERRKMLAKPTYNRSRDAQLRRLAELADRNKVRAQRETELRATISELGQQIRRNRLENIVFLIPPGGLPRDIGVLFEGLRRQLIVQGDVRLDIVMVGPDFVPPELRDIAIGSGGSISTIADVDEVGALAQRLKNDQASGAWVILPHQDEIRGPRADIESTKHRKSQRWLINGTQSGKLVGAPIEFPYLDLQSRLARMHQYFNNELAPCPSEGRLEQTNKFEYDLNQAGILAPEAITLLRTAVNQALDGTKINIDQEELGQDQSTDKGLADECEILYKTIQRYNDRNPGMGSGVEMKSTIVEHVIRARGYLEDLKSSLNIALAAHSGFLAPDYDEDRILQDAYQRFGSAYQRFSADPRRIEDLKKVLNQDEGSLGIFLKEELTETDLFVVHKQNVEQAVPVHKQNEENNAINKSKFLEQLEALTLSRPGLPPASTDNTDATKSRKKNNSAKMMEERFQSMLKRSKKSEASEVNQDIHTLIKVVVPQEISRIDDDFRVNYPEKIRIDLILANFEHEAQKRRVVSIPEPLKSAPSPNCDAQPSARSTTTNKKKSEAETDRDSAIADYVNTVRKPAAPTLAYIALKKQMVRLRAVEEFLDHIERDLFESNDKPLAGRIDRRALVLAMERMQDAEPGVVDKATGRIKHHPLAPVDTFTIENGVEKRKPGTFRLPRFYAENILFDPKKQIQAEFELIVGFSKPLPGVDLSALRENKTEVLPDLKLYNDNGQLVNTPTLRLDRDLSSPTCLVYHFSPEFKEEGWYTGALILKDQTYRSIMSDVINFTFSVASTRPNFRLNSALVQLPNDPELIPPPPNRGLSRVMDRRAKIEVQVYGGTSVLGAAIRGVLYKISDGTEQINPIGQTFYDDGVTAGDRTKGDGVYTTIIPLDQIERGMEYRVLIQAESTENSRNIPPENPNVNDDKRREAAIAQGIKTIRLDPADKIPDPEPEPAVIFQRASSIQIRVER</sequence>
<evidence type="ECO:0000256" key="1">
    <source>
        <dbReference type="SAM" id="MobiDB-lite"/>
    </source>
</evidence>
<accession>L0D9C4</accession>
<dbReference type="Proteomes" id="UP000010798">
    <property type="component" value="Chromosome"/>
</dbReference>
<dbReference type="KEGG" id="saci:Sinac_1610"/>
<gene>
    <name evidence="2" type="ordered locus">Sinac_1610</name>
</gene>
<feature type="region of interest" description="Disordered" evidence="1">
    <location>
        <begin position="975"/>
        <end position="1000"/>
    </location>
</feature>
<organism evidence="2 3">
    <name type="scientific">Singulisphaera acidiphila (strain ATCC BAA-1392 / DSM 18658 / VKM B-2454 / MOB10)</name>
    <dbReference type="NCBI Taxonomy" id="886293"/>
    <lineage>
        <taxon>Bacteria</taxon>
        <taxon>Pseudomonadati</taxon>
        <taxon>Planctomycetota</taxon>
        <taxon>Planctomycetia</taxon>
        <taxon>Isosphaerales</taxon>
        <taxon>Isosphaeraceae</taxon>
        <taxon>Singulisphaera</taxon>
    </lineage>
</organism>
<feature type="region of interest" description="Disordered" evidence="1">
    <location>
        <begin position="1073"/>
        <end position="1107"/>
    </location>
</feature>
<proteinExistence type="predicted"/>